<dbReference type="AlphaFoldDB" id="A0A2T4ABT5"/>
<feature type="compositionally biased region" description="Basic and acidic residues" evidence="1">
    <location>
        <begin position="268"/>
        <end position="305"/>
    </location>
</feature>
<name>A0A2T4ABT5_TRIHA</name>
<organism evidence="2 3">
    <name type="scientific">Trichoderma harzianum CBS 226.95</name>
    <dbReference type="NCBI Taxonomy" id="983964"/>
    <lineage>
        <taxon>Eukaryota</taxon>
        <taxon>Fungi</taxon>
        <taxon>Dikarya</taxon>
        <taxon>Ascomycota</taxon>
        <taxon>Pezizomycotina</taxon>
        <taxon>Sordariomycetes</taxon>
        <taxon>Hypocreomycetidae</taxon>
        <taxon>Hypocreales</taxon>
        <taxon>Hypocreaceae</taxon>
        <taxon>Trichoderma</taxon>
    </lineage>
</organism>
<feature type="region of interest" description="Disordered" evidence="1">
    <location>
        <begin position="259"/>
        <end position="305"/>
    </location>
</feature>
<protein>
    <recommendedName>
        <fullName evidence="4">C2H2-type domain-containing protein</fullName>
    </recommendedName>
</protein>
<reference evidence="2 3" key="1">
    <citation type="submission" date="2016-07" db="EMBL/GenBank/DDBJ databases">
        <title>Multiple horizontal gene transfer events from other fungi enriched the ability of initially mycotrophic Trichoderma (Ascomycota) to feed on dead plant biomass.</title>
        <authorList>
            <consortium name="DOE Joint Genome Institute"/>
            <person name="Aerts A."/>
            <person name="Atanasova L."/>
            <person name="Chenthamara K."/>
            <person name="Zhang J."/>
            <person name="Grujic M."/>
            <person name="Henrissat B."/>
            <person name="Kuo A."/>
            <person name="Salamov A."/>
            <person name="Lipzen A."/>
            <person name="Labutti K."/>
            <person name="Barry K."/>
            <person name="Miao Y."/>
            <person name="Rahimi M.J."/>
            <person name="Shen Q."/>
            <person name="Grigoriev I.V."/>
            <person name="Kubicek C.P."/>
            <person name="Druzhinina I.S."/>
        </authorList>
    </citation>
    <scope>NUCLEOTIDE SEQUENCE [LARGE SCALE GENOMIC DNA]</scope>
    <source>
        <strain evidence="2 3">CBS 226.95</strain>
    </source>
</reference>
<gene>
    <name evidence="2" type="ORF">M431DRAFT_481766</name>
</gene>
<evidence type="ECO:0000313" key="3">
    <source>
        <dbReference type="Proteomes" id="UP000241690"/>
    </source>
</evidence>
<accession>A0A2T4ABT5</accession>
<dbReference type="EMBL" id="KZ679680">
    <property type="protein sequence ID" value="PTB54540.1"/>
    <property type="molecule type" value="Genomic_DNA"/>
</dbReference>
<feature type="region of interest" description="Disordered" evidence="1">
    <location>
        <begin position="359"/>
        <end position="397"/>
    </location>
</feature>
<evidence type="ECO:0000313" key="2">
    <source>
        <dbReference type="EMBL" id="PTB54540.1"/>
    </source>
</evidence>
<feature type="compositionally biased region" description="Basic and acidic residues" evidence="1">
    <location>
        <begin position="34"/>
        <end position="51"/>
    </location>
</feature>
<sequence>MQIEKLKSTYRGQKRRHMKLLYWRSHGKKLRIDRRRDEKSGDESVQSRRESSPLPTKGSLPQSSAIDRNPILTRPEPSRVSIETSALSGALASDLGSQFTIPTAEAKIPSPRRAGASTVLESTAKFPSPPQFEDGEVQKPCPLCQKRTSSKLTILITYGGDLLPFVCISSSCLQSPTFASRSDWKAHTEREHGVFWRQGPSTPIGNDNQSLNPNFQDSFDVGRSADICPLCCLPLDKSRPKLKSIAVLSVSSGSQNLDEVLVTSPPGSKKDFEGTKEGAKTVRFDVPKSGSEEEPPRDPTARSVADLETRIVAPMKTPVMDSTMSLMMDHIADHLQFLALLTLRLSVEKLADGDLHAFSSSQSFSSDEDSEKRSTLDDEMGTDEGYEVPEIDEDASFDTIVLEEKSPDLASSKNE</sequence>
<proteinExistence type="predicted"/>
<evidence type="ECO:0000256" key="1">
    <source>
        <dbReference type="SAM" id="MobiDB-lite"/>
    </source>
</evidence>
<dbReference type="Proteomes" id="UP000241690">
    <property type="component" value="Unassembled WGS sequence"/>
</dbReference>
<evidence type="ECO:0008006" key="4">
    <source>
        <dbReference type="Google" id="ProtNLM"/>
    </source>
</evidence>
<feature type="region of interest" description="Disordered" evidence="1">
    <location>
        <begin position="31"/>
        <end position="85"/>
    </location>
</feature>
<feature type="compositionally biased region" description="Acidic residues" evidence="1">
    <location>
        <begin position="377"/>
        <end position="396"/>
    </location>
</feature>
<dbReference type="RefSeq" id="XP_024774217.1">
    <property type="nucleotide sequence ID" value="XM_024915982.1"/>
</dbReference>
<keyword evidence="3" id="KW-1185">Reference proteome</keyword>
<dbReference type="GeneID" id="36624551"/>